<keyword evidence="7" id="KW-0679">Respiratory chain</keyword>
<evidence type="ECO:0000256" key="14">
    <source>
        <dbReference type="ARBA" id="ARBA00033401"/>
    </source>
</evidence>
<dbReference type="KEGG" id="bman:114253141"/>
<keyword evidence="10" id="KW-0007">Acetylation</keyword>
<evidence type="ECO:0000256" key="3">
    <source>
        <dbReference type="ARBA" id="ARBA00005482"/>
    </source>
</evidence>
<gene>
    <name evidence="17" type="primary">LOC114253141</name>
</gene>
<dbReference type="GO" id="GO:0005743">
    <property type="term" value="C:mitochondrial inner membrane"/>
    <property type="evidence" value="ECO:0007669"/>
    <property type="project" value="UniProtKB-SubCell"/>
</dbReference>
<comment type="similarity">
    <text evidence="3">Belongs to the complex I NDUFA7 subunit family.</text>
</comment>
<evidence type="ECO:0000256" key="15">
    <source>
        <dbReference type="SAM" id="MobiDB-lite"/>
    </source>
</evidence>
<evidence type="ECO:0000256" key="10">
    <source>
        <dbReference type="ARBA" id="ARBA00022990"/>
    </source>
</evidence>
<evidence type="ECO:0000256" key="9">
    <source>
        <dbReference type="ARBA" id="ARBA00022982"/>
    </source>
</evidence>
<accession>A0A6J2KN18</accession>
<dbReference type="OrthoDB" id="7449810at2759"/>
<keyword evidence="8" id="KW-0999">Mitochondrion inner membrane</keyword>
<evidence type="ECO:0000256" key="1">
    <source>
        <dbReference type="ARBA" id="ARBA00003195"/>
    </source>
</evidence>
<evidence type="ECO:0000313" key="16">
    <source>
        <dbReference type="Proteomes" id="UP000504629"/>
    </source>
</evidence>
<dbReference type="PANTHER" id="PTHR12485">
    <property type="entry name" value="NADH-UBIQUINONE OXIDOREDUCTASE SUBUNIT B"/>
    <property type="match status" value="1"/>
</dbReference>
<reference evidence="17" key="1">
    <citation type="submission" date="2025-08" db="UniProtKB">
        <authorList>
            <consortium name="RefSeq"/>
        </authorList>
    </citation>
    <scope>IDENTIFICATION</scope>
    <source>
        <tissue evidence="17">Silk gland</tissue>
    </source>
</reference>
<dbReference type="InterPro" id="IPR009947">
    <property type="entry name" value="NDUA7"/>
</dbReference>
<keyword evidence="16" id="KW-1185">Reference proteome</keyword>
<organism evidence="16 17">
    <name type="scientific">Bombyx mandarina</name>
    <name type="common">Wild silk moth</name>
    <name type="synonym">Wild silkworm</name>
    <dbReference type="NCBI Taxonomy" id="7092"/>
    <lineage>
        <taxon>Eukaryota</taxon>
        <taxon>Metazoa</taxon>
        <taxon>Ecdysozoa</taxon>
        <taxon>Arthropoda</taxon>
        <taxon>Hexapoda</taxon>
        <taxon>Insecta</taxon>
        <taxon>Pterygota</taxon>
        <taxon>Neoptera</taxon>
        <taxon>Endopterygota</taxon>
        <taxon>Lepidoptera</taxon>
        <taxon>Glossata</taxon>
        <taxon>Ditrysia</taxon>
        <taxon>Bombycoidea</taxon>
        <taxon>Bombycidae</taxon>
        <taxon>Bombycinae</taxon>
        <taxon>Bombyx</taxon>
    </lineage>
</organism>
<evidence type="ECO:0000256" key="13">
    <source>
        <dbReference type="ARBA" id="ARBA00030360"/>
    </source>
</evidence>
<dbReference type="GeneID" id="114253141"/>
<evidence type="ECO:0000256" key="4">
    <source>
        <dbReference type="ARBA" id="ARBA00011533"/>
    </source>
</evidence>
<evidence type="ECO:0000256" key="5">
    <source>
        <dbReference type="ARBA" id="ARBA00016383"/>
    </source>
</evidence>
<evidence type="ECO:0000256" key="6">
    <source>
        <dbReference type="ARBA" id="ARBA00022448"/>
    </source>
</evidence>
<dbReference type="AlphaFoldDB" id="A0A6J2KN18"/>
<evidence type="ECO:0000256" key="2">
    <source>
        <dbReference type="ARBA" id="ARBA00004443"/>
    </source>
</evidence>
<dbReference type="RefSeq" id="XP_028043706.1">
    <property type="nucleotide sequence ID" value="XM_028187905.1"/>
</dbReference>
<keyword evidence="6" id="KW-0813">Transport</keyword>
<feature type="region of interest" description="Disordered" evidence="15">
    <location>
        <begin position="124"/>
        <end position="145"/>
    </location>
</feature>
<evidence type="ECO:0000313" key="17">
    <source>
        <dbReference type="RefSeq" id="XP_028043706.1"/>
    </source>
</evidence>
<comment type="subcellular location">
    <subcellularLocation>
        <location evidence="2">Mitochondrion inner membrane</location>
        <topology evidence="2">Peripheral membrane protein</topology>
        <orientation evidence="2">Matrix side</orientation>
    </subcellularLocation>
</comment>
<dbReference type="PANTHER" id="PTHR12485:SF1">
    <property type="entry name" value="NADH DEHYDROGENASE [UBIQUINONE] 1 ALPHA SUBCOMPLEX SUBUNIT 7"/>
    <property type="match status" value="1"/>
</dbReference>
<evidence type="ECO:0000256" key="7">
    <source>
        <dbReference type="ARBA" id="ARBA00022660"/>
    </source>
</evidence>
<dbReference type="GO" id="GO:0006120">
    <property type="term" value="P:mitochondrial electron transport, NADH to ubiquinone"/>
    <property type="evidence" value="ECO:0007669"/>
    <property type="project" value="TreeGrafter"/>
</dbReference>
<protein>
    <recommendedName>
        <fullName evidence="5">NADH dehydrogenase [ubiquinone] 1 alpha subcomplex subunit 7</fullName>
    </recommendedName>
    <alternativeName>
        <fullName evidence="14">Complex I-B14.5a</fullName>
    </alternativeName>
    <alternativeName>
        <fullName evidence="13">NADH-ubiquinone oxidoreductase subunit B14.5a</fullName>
    </alternativeName>
</protein>
<feature type="region of interest" description="Disordered" evidence="15">
    <location>
        <begin position="34"/>
        <end position="54"/>
    </location>
</feature>
<evidence type="ECO:0000256" key="12">
    <source>
        <dbReference type="ARBA" id="ARBA00023136"/>
    </source>
</evidence>
<keyword evidence="11" id="KW-0496">Mitochondrion</keyword>
<feature type="region of interest" description="Disordered" evidence="15">
    <location>
        <begin position="77"/>
        <end position="96"/>
    </location>
</feature>
<dbReference type="Proteomes" id="UP000504629">
    <property type="component" value="Unplaced"/>
</dbReference>
<dbReference type="Pfam" id="PF07347">
    <property type="entry name" value="CI-B14_5a"/>
    <property type="match status" value="1"/>
</dbReference>
<feature type="compositionally biased region" description="Pro residues" evidence="15">
    <location>
        <begin position="125"/>
        <end position="139"/>
    </location>
</feature>
<proteinExistence type="inferred from homology"/>
<comment type="subunit">
    <text evidence="4">Complex I is composed of 45 different subunits.</text>
</comment>
<name>A0A6J2KN18_BOMMA</name>
<keyword evidence="12" id="KW-0472">Membrane</keyword>
<comment type="function">
    <text evidence="1">Accessory subunit of the mitochondrial membrane respiratory chain NADH dehydrogenase (Complex I), that is believed not to be involved in catalysis. Complex I functions in the transfer of electrons from NADH to the respiratory chain. The immediate electron acceptor for the enzyme is believed to be ubiquinone.</text>
</comment>
<evidence type="ECO:0000256" key="11">
    <source>
        <dbReference type="ARBA" id="ARBA00023128"/>
    </source>
</evidence>
<evidence type="ECO:0000256" key="8">
    <source>
        <dbReference type="ARBA" id="ARBA00022792"/>
    </source>
</evidence>
<keyword evidence="9" id="KW-0249">Electron transport</keyword>
<sequence>MSKPKWDFRDISKGLKIFRDILLGRKHNLHGRFPPLMSPRSVPTPEIPRGPDNQYSKQYYYKRSAINSVFPPIVAPVAEGPPMNQDPTKKAQPGGIKPDSVCFHCAPTPGPPWSWDGHHYYECLPDPPSPPSPPSPCPQNCPDDK</sequence>